<dbReference type="AlphaFoldDB" id="A0A368K211"/>
<dbReference type="OrthoDB" id="9809589at2"/>
<dbReference type="Proteomes" id="UP000253420">
    <property type="component" value="Unassembled WGS sequence"/>
</dbReference>
<proteinExistence type="predicted"/>
<keyword evidence="3" id="KW-1185">Reference proteome</keyword>
<dbReference type="RefSeq" id="WP_114440819.1">
    <property type="nucleotide sequence ID" value="NZ_QOZG01000005.1"/>
</dbReference>
<accession>A0A368K211</accession>
<sequence>MTMIRPLSSASPSVSRLVTPGLFVFLAGMFLMDAGARADARPHEQQLALSEMQESAQAPRKSTTDDTNPATQIPLPGPLKQEPSKPTENPEEQSDPARPHVGENGSPPVVEYDIEKLPTAVKQTRQHILEAAKSGNIEALRPLIGTGEDMTALSLSGYEGDPIDYLKGISGDSNGQEVLAILVDLLETGFVHLDAGGANELYVWPYFFAYPIDKLTPPQMVELYQIITAGDYEDMKTFGAYIFYRIGISPDGKWQFFVAGD</sequence>
<dbReference type="EMBL" id="QOZG01000005">
    <property type="protein sequence ID" value="RCS23204.1"/>
    <property type="molecule type" value="Genomic_DNA"/>
</dbReference>
<evidence type="ECO:0000313" key="3">
    <source>
        <dbReference type="Proteomes" id="UP000253420"/>
    </source>
</evidence>
<feature type="region of interest" description="Disordered" evidence="1">
    <location>
        <begin position="42"/>
        <end position="110"/>
    </location>
</feature>
<evidence type="ECO:0000313" key="2">
    <source>
        <dbReference type="EMBL" id="RCS23204.1"/>
    </source>
</evidence>
<gene>
    <name evidence="2" type="ORF">DUT91_12880</name>
</gene>
<evidence type="ECO:0000256" key="1">
    <source>
        <dbReference type="SAM" id="MobiDB-lite"/>
    </source>
</evidence>
<name>A0A368K211_9HYPH</name>
<comment type="caution">
    <text evidence="2">The sequence shown here is derived from an EMBL/GenBank/DDBJ whole genome shotgun (WGS) entry which is preliminary data.</text>
</comment>
<protein>
    <submittedName>
        <fullName evidence="2">Uncharacterized protein</fullName>
    </submittedName>
</protein>
<reference evidence="2 3" key="1">
    <citation type="submission" date="2018-07" db="EMBL/GenBank/DDBJ databases">
        <title>The draft genome of Phyllobacterium salinisoli.</title>
        <authorList>
            <person name="Liu L."/>
            <person name="Li L."/>
            <person name="Zhang X."/>
            <person name="Liang L."/>
        </authorList>
    </citation>
    <scope>NUCLEOTIDE SEQUENCE [LARGE SCALE GENOMIC DNA]</scope>
    <source>
        <strain evidence="2 3">LLAN61</strain>
    </source>
</reference>
<organism evidence="2 3">
    <name type="scientific">Phyllobacterium salinisoli</name>
    <dbReference type="NCBI Taxonomy" id="1899321"/>
    <lineage>
        <taxon>Bacteria</taxon>
        <taxon>Pseudomonadati</taxon>
        <taxon>Pseudomonadota</taxon>
        <taxon>Alphaproteobacteria</taxon>
        <taxon>Hyphomicrobiales</taxon>
        <taxon>Phyllobacteriaceae</taxon>
        <taxon>Phyllobacterium</taxon>
    </lineage>
</organism>